<dbReference type="AlphaFoldDB" id="A0AAV0XAI7"/>
<dbReference type="EMBL" id="CARXXK010000004">
    <property type="protein sequence ID" value="CAI6364817.1"/>
    <property type="molecule type" value="Genomic_DNA"/>
</dbReference>
<protein>
    <submittedName>
        <fullName evidence="2">Uncharacterized protein</fullName>
    </submittedName>
</protein>
<evidence type="ECO:0000256" key="1">
    <source>
        <dbReference type="SAM" id="MobiDB-lite"/>
    </source>
</evidence>
<feature type="region of interest" description="Disordered" evidence="1">
    <location>
        <begin position="1"/>
        <end position="23"/>
    </location>
</feature>
<organism evidence="2 3">
    <name type="scientific">Macrosiphum euphorbiae</name>
    <name type="common">potato aphid</name>
    <dbReference type="NCBI Taxonomy" id="13131"/>
    <lineage>
        <taxon>Eukaryota</taxon>
        <taxon>Metazoa</taxon>
        <taxon>Ecdysozoa</taxon>
        <taxon>Arthropoda</taxon>
        <taxon>Hexapoda</taxon>
        <taxon>Insecta</taxon>
        <taxon>Pterygota</taxon>
        <taxon>Neoptera</taxon>
        <taxon>Paraneoptera</taxon>
        <taxon>Hemiptera</taxon>
        <taxon>Sternorrhyncha</taxon>
        <taxon>Aphidomorpha</taxon>
        <taxon>Aphidoidea</taxon>
        <taxon>Aphididae</taxon>
        <taxon>Macrosiphini</taxon>
        <taxon>Macrosiphum</taxon>
    </lineage>
</organism>
<name>A0AAV0XAI7_9HEMI</name>
<proteinExistence type="predicted"/>
<gene>
    <name evidence="2" type="ORF">MEUPH1_LOCUS19602</name>
</gene>
<sequence length="83" mass="9437">MKTKHRSTPSWKTPSSSSRHGEVVVTRTRIGHSSRLTHLHLITKEDFPTCELCCDKELTIKHIPLKNAQSSTAPDEFSETHQQ</sequence>
<feature type="compositionally biased region" description="Low complexity" evidence="1">
    <location>
        <begin position="8"/>
        <end position="18"/>
    </location>
</feature>
<evidence type="ECO:0000313" key="2">
    <source>
        <dbReference type="EMBL" id="CAI6364817.1"/>
    </source>
</evidence>
<dbReference type="Proteomes" id="UP001160148">
    <property type="component" value="Unassembled WGS sequence"/>
</dbReference>
<comment type="caution">
    <text evidence="2">The sequence shown here is derived from an EMBL/GenBank/DDBJ whole genome shotgun (WGS) entry which is preliminary data.</text>
</comment>
<reference evidence="2 3" key="1">
    <citation type="submission" date="2023-01" db="EMBL/GenBank/DDBJ databases">
        <authorList>
            <person name="Whitehead M."/>
        </authorList>
    </citation>
    <scope>NUCLEOTIDE SEQUENCE [LARGE SCALE GENOMIC DNA]</scope>
</reference>
<feature type="region of interest" description="Disordered" evidence="1">
    <location>
        <begin position="64"/>
        <end position="83"/>
    </location>
</feature>
<evidence type="ECO:0000313" key="3">
    <source>
        <dbReference type="Proteomes" id="UP001160148"/>
    </source>
</evidence>
<keyword evidence="3" id="KW-1185">Reference proteome</keyword>
<accession>A0AAV0XAI7</accession>